<accession>A0A4R2GKC8</accession>
<feature type="domain" description="Response regulatory" evidence="3">
    <location>
        <begin position="7"/>
        <end position="122"/>
    </location>
</feature>
<evidence type="ECO:0000256" key="2">
    <source>
        <dbReference type="PROSITE-ProRule" id="PRU00169"/>
    </source>
</evidence>
<dbReference type="Pfam" id="PF00072">
    <property type="entry name" value="Response_reg"/>
    <property type="match status" value="1"/>
</dbReference>
<proteinExistence type="predicted"/>
<dbReference type="PROSITE" id="PS50110">
    <property type="entry name" value="RESPONSE_REGULATORY"/>
    <property type="match status" value="1"/>
</dbReference>
<evidence type="ECO:0000313" key="5">
    <source>
        <dbReference type="Proteomes" id="UP000295221"/>
    </source>
</evidence>
<gene>
    <name evidence="4" type="ORF">EV194_103215</name>
</gene>
<dbReference type="AlphaFoldDB" id="A0A4R2GKC8"/>
<dbReference type="InterPro" id="IPR001789">
    <property type="entry name" value="Sig_transdc_resp-reg_receiver"/>
</dbReference>
<protein>
    <submittedName>
        <fullName evidence="4">Stage II sporulation protein E</fullName>
    </submittedName>
</protein>
<keyword evidence="1 2" id="KW-0597">Phosphoprotein</keyword>
<dbReference type="Gene3D" id="3.40.50.2300">
    <property type="match status" value="1"/>
</dbReference>
<organism evidence="4 5">
    <name type="scientific">Natronoflexus pectinivorans</name>
    <dbReference type="NCBI Taxonomy" id="682526"/>
    <lineage>
        <taxon>Bacteria</taxon>
        <taxon>Pseudomonadati</taxon>
        <taxon>Bacteroidota</taxon>
        <taxon>Bacteroidia</taxon>
        <taxon>Marinilabiliales</taxon>
        <taxon>Marinilabiliaceae</taxon>
        <taxon>Natronoflexus</taxon>
    </lineage>
</organism>
<dbReference type="PANTHER" id="PTHR44591">
    <property type="entry name" value="STRESS RESPONSE REGULATOR PROTEIN 1"/>
    <property type="match status" value="1"/>
</dbReference>
<name>A0A4R2GKC8_9BACT</name>
<dbReference type="InterPro" id="IPR001932">
    <property type="entry name" value="PPM-type_phosphatase-like_dom"/>
</dbReference>
<dbReference type="InterPro" id="IPR050595">
    <property type="entry name" value="Bact_response_regulator"/>
</dbReference>
<dbReference type="OrthoDB" id="9763484at2"/>
<dbReference type="RefSeq" id="WP_132433205.1">
    <property type="nucleotide sequence ID" value="NZ_SLWK01000003.1"/>
</dbReference>
<keyword evidence="5" id="KW-1185">Reference proteome</keyword>
<dbReference type="InterPro" id="IPR011006">
    <property type="entry name" value="CheY-like_superfamily"/>
</dbReference>
<dbReference type="SUPFAM" id="SSF52172">
    <property type="entry name" value="CheY-like"/>
    <property type="match status" value="1"/>
</dbReference>
<evidence type="ECO:0000256" key="1">
    <source>
        <dbReference type="ARBA" id="ARBA00022553"/>
    </source>
</evidence>
<comment type="caution">
    <text evidence="4">The sequence shown here is derived from an EMBL/GenBank/DDBJ whole genome shotgun (WGS) entry which is preliminary data.</text>
</comment>
<dbReference type="Gene3D" id="3.60.40.10">
    <property type="entry name" value="PPM-type phosphatase domain"/>
    <property type="match status" value="1"/>
</dbReference>
<dbReference type="EMBL" id="SLWK01000003">
    <property type="protein sequence ID" value="TCO09303.1"/>
    <property type="molecule type" value="Genomic_DNA"/>
</dbReference>
<dbReference type="PANTHER" id="PTHR44591:SF3">
    <property type="entry name" value="RESPONSE REGULATORY DOMAIN-CONTAINING PROTEIN"/>
    <property type="match status" value="1"/>
</dbReference>
<dbReference type="GO" id="GO:0000160">
    <property type="term" value="P:phosphorelay signal transduction system"/>
    <property type="evidence" value="ECO:0007669"/>
    <property type="project" value="InterPro"/>
</dbReference>
<feature type="modified residue" description="4-aspartylphosphate" evidence="2">
    <location>
        <position position="55"/>
    </location>
</feature>
<dbReference type="Proteomes" id="UP000295221">
    <property type="component" value="Unassembled WGS sequence"/>
</dbReference>
<evidence type="ECO:0000259" key="3">
    <source>
        <dbReference type="PROSITE" id="PS50110"/>
    </source>
</evidence>
<reference evidence="4 5" key="1">
    <citation type="submission" date="2019-03" db="EMBL/GenBank/DDBJ databases">
        <title>Genomic Encyclopedia of Type Strains, Phase IV (KMG-IV): sequencing the most valuable type-strain genomes for metagenomic binning, comparative biology and taxonomic classification.</title>
        <authorList>
            <person name="Goeker M."/>
        </authorList>
    </citation>
    <scope>NUCLEOTIDE SEQUENCE [LARGE SCALE GENOMIC DNA]</scope>
    <source>
        <strain evidence="4 5">DSM 24179</strain>
    </source>
</reference>
<dbReference type="Pfam" id="PF07228">
    <property type="entry name" value="SpoIIE"/>
    <property type="match status" value="1"/>
</dbReference>
<sequence length="391" mass="44440">MTDNSIRILLVDDSKLNLEILSDALRRYNPITAINGEKALELAAQTPPPDLILLDIIMPGLNGIDVCKQLKQNPKTAEIPVIFITAQSDSTTILQGFEVGAIDYITKPFNIPELMARVKTQISIKLARDQNRRLMHKIEAMNQKLTDSIRYARKIQLASLPKQDFLDKNMPEHFILFKPKDIVSGDFYWIKNIDSKLVIVAADCTGHGVPGAIMSIFGIAYLHEIIDTNKVTQPATILNSLRSTLIESLQQDETSEIKDGMDICIVTLDKKMGVLEYAAAFNPLYKIRDNKITVFPADHMPVSIGETDNPYTHHAIPYQSGDCFYLFTDGFVSQFGGPNNKKIKHQRFREMLLNNYHLPMQKQLKIYDEYFENWRESQEQVDDVLLIGIRL</sequence>
<evidence type="ECO:0000313" key="4">
    <source>
        <dbReference type="EMBL" id="TCO09303.1"/>
    </source>
</evidence>
<dbReference type="SMART" id="SM00448">
    <property type="entry name" value="REC"/>
    <property type="match status" value="1"/>
</dbReference>
<dbReference type="InterPro" id="IPR036457">
    <property type="entry name" value="PPM-type-like_dom_sf"/>
</dbReference>